<evidence type="ECO:0000313" key="3">
    <source>
        <dbReference type="EMBL" id="MBC3881754.1"/>
    </source>
</evidence>
<dbReference type="RefSeq" id="WP_186916577.1">
    <property type="nucleotide sequence ID" value="NZ_JACOFZ010000003.1"/>
</dbReference>
<evidence type="ECO:0000313" key="4">
    <source>
        <dbReference type="Proteomes" id="UP000627446"/>
    </source>
</evidence>
<feature type="compositionally biased region" description="Basic and acidic residues" evidence="1">
    <location>
        <begin position="110"/>
        <end position="120"/>
    </location>
</feature>
<dbReference type="EMBL" id="JACOFZ010000003">
    <property type="protein sequence ID" value="MBC3881754.1"/>
    <property type="molecule type" value="Genomic_DNA"/>
</dbReference>
<proteinExistence type="predicted"/>
<dbReference type="AlphaFoldDB" id="A0A923HUY1"/>
<protein>
    <submittedName>
        <fullName evidence="3">Uncharacterized protein</fullName>
    </submittedName>
</protein>
<comment type="caution">
    <text evidence="3">The sequence shown here is derived from an EMBL/GenBank/DDBJ whole genome shotgun (WGS) entry which is preliminary data.</text>
</comment>
<feature type="compositionally biased region" description="Basic and acidic residues" evidence="1">
    <location>
        <begin position="76"/>
        <end position="87"/>
    </location>
</feature>
<keyword evidence="2" id="KW-1133">Transmembrane helix</keyword>
<keyword evidence="2" id="KW-0812">Transmembrane</keyword>
<dbReference type="Proteomes" id="UP000627446">
    <property type="component" value="Unassembled WGS sequence"/>
</dbReference>
<keyword evidence="2" id="KW-0472">Membrane</keyword>
<keyword evidence="4" id="KW-1185">Reference proteome</keyword>
<gene>
    <name evidence="3" type="ORF">H8K36_10245</name>
</gene>
<feature type="region of interest" description="Disordered" evidence="1">
    <location>
        <begin position="76"/>
        <end position="124"/>
    </location>
</feature>
<sequence length="281" mass="31942">MKLYTESQERALEEQGVVQIHIRFRPRRLVSILFVLLLHVLFLYLLLKIGADIKDGRPLSSPMVMIFDKLKQIKQGEPDAKKAEVKTKTPPNPKAIQKPKEVPPQPVEEPAEKPPVKYEDMPPPDMSAMLNAARERRQAAREAAAAENQPAQGNRGRSSQEIAEENIRRAMDRANGKNGEGGLFTIINKGVRTATFSFRGWEVRVGSNRQVYEVDAGLGGNVELAIVKKMMEVIRTRFKKQAPWESNRLGRVIMISMAPEDSEETERFLMKEMFESDHPRR</sequence>
<feature type="transmembrane region" description="Helical" evidence="2">
    <location>
        <begin position="29"/>
        <end position="47"/>
    </location>
</feature>
<organism evidence="3 4">
    <name type="scientific">Undibacterium nitidum</name>
    <dbReference type="NCBI Taxonomy" id="2762298"/>
    <lineage>
        <taxon>Bacteria</taxon>
        <taxon>Pseudomonadati</taxon>
        <taxon>Pseudomonadota</taxon>
        <taxon>Betaproteobacteria</taxon>
        <taxon>Burkholderiales</taxon>
        <taxon>Oxalobacteraceae</taxon>
        <taxon>Undibacterium</taxon>
    </lineage>
</organism>
<evidence type="ECO:0000256" key="1">
    <source>
        <dbReference type="SAM" id="MobiDB-lite"/>
    </source>
</evidence>
<feature type="region of interest" description="Disordered" evidence="1">
    <location>
        <begin position="136"/>
        <end position="160"/>
    </location>
</feature>
<evidence type="ECO:0000256" key="2">
    <source>
        <dbReference type="SAM" id="Phobius"/>
    </source>
</evidence>
<feature type="compositionally biased region" description="Low complexity" evidence="1">
    <location>
        <begin position="141"/>
        <end position="152"/>
    </location>
</feature>
<accession>A0A923HUY1</accession>
<name>A0A923HUY1_9BURK</name>
<reference evidence="3" key="1">
    <citation type="submission" date="2020-08" db="EMBL/GenBank/DDBJ databases">
        <title>Novel species isolated from subtropical streams in China.</title>
        <authorList>
            <person name="Lu H."/>
        </authorList>
    </citation>
    <scope>NUCLEOTIDE SEQUENCE</scope>
    <source>
        <strain evidence="3">LX22W</strain>
    </source>
</reference>